<evidence type="ECO:0000256" key="11">
    <source>
        <dbReference type="SAM" id="MobiDB-lite"/>
    </source>
</evidence>
<organism evidence="13 14">
    <name type="scientific">Candidatus Magnetoglobus multicellularis str. Araruama</name>
    <dbReference type="NCBI Taxonomy" id="890399"/>
    <lineage>
        <taxon>Bacteria</taxon>
        <taxon>Pseudomonadati</taxon>
        <taxon>Thermodesulfobacteriota</taxon>
        <taxon>Desulfobacteria</taxon>
        <taxon>Desulfobacterales</taxon>
        <taxon>Desulfobacteraceae</taxon>
        <taxon>Candidatus Magnetoglobus</taxon>
    </lineage>
</organism>
<dbReference type="EC" id="3.1.26.4" evidence="4 10"/>
<keyword evidence="6 10" id="KW-0479">Metal-binding</keyword>
<dbReference type="Proteomes" id="UP000189670">
    <property type="component" value="Unassembled WGS sequence"/>
</dbReference>
<evidence type="ECO:0000256" key="3">
    <source>
        <dbReference type="ARBA" id="ARBA00011245"/>
    </source>
</evidence>
<dbReference type="GO" id="GO:0005737">
    <property type="term" value="C:cytoplasm"/>
    <property type="evidence" value="ECO:0007669"/>
    <property type="project" value="UniProtKB-SubCell"/>
</dbReference>
<feature type="binding site" evidence="10">
    <location>
        <position position="73"/>
    </location>
    <ligand>
        <name>Mg(2+)</name>
        <dbReference type="ChEBI" id="CHEBI:18420"/>
        <label>1</label>
    </ligand>
</feature>
<dbReference type="NCBIfam" id="NF001236">
    <property type="entry name" value="PRK00203.1"/>
    <property type="match status" value="1"/>
</dbReference>
<comment type="similarity">
    <text evidence="2 10">Belongs to the RNase H family.</text>
</comment>
<dbReference type="CDD" id="cd09278">
    <property type="entry name" value="RNase_HI_prokaryote_like"/>
    <property type="match status" value="1"/>
</dbReference>
<evidence type="ECO:0000256" key="5">
    <source>
        <dbReference type="ARBA" id="ARBA00022722"/>
    </source>
</evidence>
<evidence type="ECO:0000256" key="10">
    <source>
        <dbReference type="HAMAP-Rule" id="MF_00042"/>
    </source>
</evidence>
<dbReference type="InterPro" id="IPR036397">
    <property type="entry name" value="RNaseH_sf"/>
</dbReference>
<dbReference type="InterPro" id="IPR022892">
    <property type="entry name" value="RNaseHI"/>
</dbReference>
<feature type="domain" description="RNase H type-1" evidence="12">
    <location>
        <begin position="2"/>
        <end position="145"/>
    </location>
</feature>
<accession>A0A1V1P4B0</accession>
<sequence>MQNKTIQIYTDGACKSNPGPGGWGAVILHPDQLPLTINGGEINTTNNSMELMAVIKALENIQTNNNDIILYTDSKYIQNGITKWITNWKKNNWQSSQDTPVKNQSLWKRLDENAKKQNIQWEWVKGHAGNQWNEKADQLAREAIPKSDSSDSPKNEKLPLEDKNAIHIFTGVAFSTKSKQGTWAAYLRYKNHTKHISGTMENTSSNQMHILSATGGLQLIKKQYHIHMYTLSDYLKDGASIWINNWHRNDWTTKEGTPVKHKDLWIKLQNLTKLYKISWHLVSKQSLPEEITIAKNLAQQCLQKTG</sequence>
<gene>
    <name evidence="10" type="primary">rnhA</name>
    <name evidence="13" type="ORF">OMM_03787</name>
</gene>
<dbReference type="InterPro" id="IPR002156">
    <property type="entry name" value="RNaseH_domain"/>
</dbReference>
<comment type="cofactor">
    <cofactor evidence="10">
        <name>Mg(2+)</name>
        <dbReference type="ChEBI" id="CHEBI:18420"/>
    </cofactor>
    <text evidence="10">Binds 1 Mg(2+) ion per subunit. May bind a second metal ion at a regulatory site, or after substrate binding.</text>
</comment>
<dbReference type="EMBL" id="ATBP01000590">
    <property type="protein sequence ID" value="ETR69660.1"/>
    <property type="molecule type" value="Genomic_DNA"/>
</dbReference>
<evidence type="ECO:0000256" key="2">
    <source>
        <dbReference type="ARBA" id="ARBA00005300"/>
    </source>
</evidence>
<protein>
    <recommendedName>
        <fullName evidence="4 10">Ribonuclease H</fullName>
        <shortName evidence="10">RNase H</shortName>
        <ecNumber evidence="4 10">3.1.26.4</ecNumber>
    </recommendedName>
</protein>
<dbReference type="GO" id="GO:0043137">
    <property type="term" value="P:DNA replication, removal of RNA primer"/>
    <property type="evidence" value="ECO:0007669"/>
    <property type="project" value="TreeGrafter"/>
</dbReference>
<dbReference type="InterPro" id="IPR012337">
    <property type="entry name" value="RNaseH-like_sf"/>
</dbReference>
<dbReference type="GO" id="GO:0000287">
    <property type="term" value="F:magnesium ion binding"/>
    <property type="evidence" value="ECO:0007669"/>
    <property type="project" value="UniProtKB-UniRule"/>
</dbReference>
<dbReference type="GO" id="GO:0003676">
    <property type="term" value="F:nucleic acid binding"/>
    <property type="evidence" value="ECO:0007669"/>
    <property type="project" value="InterPro"/>
</dbReference>
<evidence type="ECO:0000313" key="14">
    <source>
        <dbReference type="Proteomes" id="UP000189670"/>
    </source>
</evidence>
<dbReference type="PROSITE" id="PS50879">
    <property type="entry name" value="RNASE_H_1"/>
    <property type="match status" value="2"/>
</dbReference>
<keyword evidence="8 10" id="KW-0378">Hydrolase</keyword>
<comment type="catalytic activity">
    <reaction evidence="1 10">
        <text>Endonucleolytic cleavage to 5'-phosphomonoester.</text>
        <dbReference type="EC" id="3.1.26.4"/>
    </reaction>
</comment>
<feature type="binding site" evidence="10">
    <location>
        <position position="50"/>
    </location>
    <ligand>
        <name>Mg(2+)</name>
        <dbReference type="ChEBI" id="CHEBI:18420"/>
        <label>1</label>
    </ligand>
</feature>
<proteinExistence type="inferred from homology"/>
<comment type="subunit">
    <text evidence="3 10">Monomer.</text>
</comment>
<evidence type="ECO:0000256" key="9">
    <source>
        <dbReference type="ARBA" id="ARBA00022842"/>
    </source>
</evidence>
<dbReference type="PANTHER" id="PTHR10642:SF26">
    <property type="entry name" value="RIBONUCLEASE H1"/>
    <property type="match status" value="1"/>
</dbReference>
<keyword evidence="9 10" id="KW-0460">Magnesium</keyword>
<feature type="binding site" evidence="10">
    <location>
        <position position="11"/>
    </location>
    <ligand>
        <name>Mg(2+)</name>
        <dbReference type="ChEBI" id="CHEBI:18420"/>
        <label>2</label>
    </ligand>
</feature>
<feature type="binding site" evidence="10">
    <location>
        <position position="11"/>
    </location>
    <ligand>
        <name>Mg(2+)</name>
        <dbReference type="ChEBI" id="CHEBI:18420"/>
        <label>1</label>
    </ligand>
</feature>
<comment type="function">
    <text evidence="10">Endonuclease that specifically degrades the RNA of RNA-DNA hybrids.</text>
</comment>
<feature type="region of interest" description="Disordered" evidence="11">
    <location>
        <begin position="139"/>
        <end position="158"/>
    </location>
</feature>
<keyword evidence="5 10" id="KW-0540">Nuclease</keyword>
<dbReference type="GO" id="GO:0004523">
    <property type="term" value="F:RNA-DNA hybrid ribonuclease activity"/>
    <property type="evidence" value="ECO:0007669"/>
    <property type="project" value="UniProtKB-UniRule"/>
</dbReference>
<evidence type="ECO:0000313" key="13">
    <source>
        <dbReference type="EMBL" id="ETR69660.1"/>
    </source>
</evidence>
<dbReference type="AlphaFoldDB" id="A0A1V1P4B0"/>
<keyword evidence="7 10" id="KW-0255">Endonuclease</keyword>
<feature type="domain" description="RNase H type-1" evidence="12">
    <location>
        <begin position="162"/>
        <end position="303"/>
    </location>
</feature>
<dbReference type="PANTHER" id="PTHR10642">
    <property type="entry name" value="RIBONUCLEASE H1"/>
    <property type="match status" value="1"/>
</dbReference>
<evidence type="ECO:0000256" key="4">
    <source>
        <dbReference type="ARBA" id="ARBA00012180"/>
    </source>
</evidence>
<dbReference type="Pfam" id="PF00075">
    <property type="entry name" value="RNase_H"/>
    <property type="match status" value="2"/>
</dbReference>
<dbReference type="HAMAP" id="MF_00042">
    <property type="entry name" value="RNase_H"/>
    <property type="match status" value="1"/>
</dbReference>
<evidence type="ECO:0000256" key="7">
    <source>
        <dbReference type="ARBA" id="ARBA00022759"/>
    </source>
</evidence>
<evidence type="ECO:0000256" key="1">
    <source>
        <dbReference type="ARBA" id="ARBA00000077"/>
    </source>
</evidence>
<dbReference type="Gene3D" id="3.30.420.10">
    <property type="entry name" value="Ribonuclease H-like superfamily/Ribonuclease H"/>
    <property type="match status" value="2"/>
</dbReference>
<comment type="caution">
    <text evidence="13">The sequence shown here is derived from an EMBL/GenBank/DDBJ whole genome shotgun (WGS) entry which is preliminary data.</text>
</comment>
<evidence type="ECO:0000256" key="8">
    <source>
        <dbReference type="ARBA" id="ARBA00022801"/>
    </source>
</evidence>
<evidence type="ECO:0000256" key="6">
    <source>
        <dbReference type="ARBA" id="ARBA00022723"/>
    </source>
</evidence>
<reference evidence="14" key="1">
    <citation type="submission" date="2012-11" db="EMBL/GenBank/DDBJ databases">
        <authorList>
            <person name="Lucero-Rivera Y.E."/>
            <person name="Tovar-Ramirez D."/>
        </authorList>
    </citation>
    <scope>NUCLEOTIDE SEQUENCE [LARGE SCALE GENOMIC DNA]</scope>
    <source>
        <strain evidence="14">Araruama</strain>
    </source>
</reference>
<name>A0A1V1P4B0_9BACT</name>
<dbReference type="SUPFAM" id="SSF53098">
    <property type="entry name" value="Ribonuclease H-like"/>
    <property type="match status" value="2"/>
</dbReference>
<comment type="subcellular location">
    <subcellularLocation>
        <location evidence="10">Cytoplasm</location>
    </subcellularLocation>
</comment>
<dbReference type="InterPro" id="IPR050092">
    <property type="entry name" value="RNase_H"/>
</dbReference>
<evidence type="ECO:0000259" key="12">
    <source>
        <dbReference type="PROSITE" id="PS50879"/>
    </source>
</evidence>
<feature type="binding site" evidence="10">
    <location>
        <position position="137"/>
    </location>
    <ligand>
        <name>Mg(2+)</name>
        <dbReference type="ChEBI" id="CHEBI:18420"/>
        <label>2</label>
    </ligand>
</feature>
<keyword evidence="10" id="KW-0963">Cytoplasm</keyword>